<dbReference type="InterPro" id="IPR002410">
    <property type="entry name" value="Peptidase_S33"/>
</dbReference>
<dbReference type="Proteomes" id="UP000287166">
    <property type="component" value="Unassembled WGS sequence"/>
</dbReference>
<evidence type="ECO:0000256" key="1">
    <source>
        <dbReference type="ARBA" id="ARBA00010088"/>
    </source>
</evidence>
<dbReference type="Gene3D" id="3.40.50.1820">
    <property type="entry name" value="alpha/beta hydrolase"/>
    <property type="match status" value="1"/>
</dbReference>
<dbReference type="AlphaFoldDB" id="A0A401GSE2"/>
<protein>
    <submittedName>
        <fullName evidence="4">Prolyl aminopeptidase-2</fullName>
    </submittedName>
</protein>
<comment type="similarity">
    <text evidence="1">Belongs to the peptidase S33 family.</text>
</comment>
<dbReference type="GO" id="GO:0006508">
    <property type="term" value="P:proteolysis"/>
    <property type="evidence" value="ECO:0007669"/>
    <property type="project" value="InterPro"/>
</dbReference>
<keyword evidence="5" id="KW-1185">Reference proteome</keyword>
<evidence type="ECO:0000259" key="3">
    <source>
        <dbReference type="Pfam" id="PF00561"/>
    </source>
</evidence>
<dbReference type="GeneID" id="38782030"/>
<dbReference type="OrthoDB" id="190201at2759"/>
<sequence>MIKITCNRAPNYSSILYGSISSAIDSASTIEGTLERDVPGAGKLCTTWYKVYGDLKSGVTPLVALHGGPGIPHDYLISLADLTALYAIPLVLYDQLGCGNSTHLPEKSGDGAFWTEDLFLAELDALLKHLEIQDNYDLLGHSWGGMFGARHAVRQPKGLRRLIISDTPAAAKLWVESVSVLLKTLPKETQETLLKHEAAGTYDAPEYKEAVFAFYKKYMCRLETWPEALTAAFGLMEEDPTVYMTMWGSSEFHVKGTLKGWSILDELHKISVQTLLLNARYDEAQDVCVQPFFKGISKVKWYTFAESGHMPHWDEREHYVEVVAEFLKQ</sequence>
<dbReference type="RefSeq" id="XP_027616026.1">
    <property type="nucleotide sequence ID" value="XM_027760225.1"/>
</dbReference>
<dbReference type="InterPro" id="IPR000073">
    <property type="entry name" value="AB_hydrolase_1"/>
</dbReference>
<keyword evidence="4" id="KW-0031">Aminopeptidase</keyword>
<dbReference type="EMBL" id="BFAD01000007">
    <property type="protein sequence ID" value="GBE85113.1"/>
    <property type="molecule type" value="Genomic_DNA"/>
</dbReference>
<evidence type="ECO:0000313" key="5">
    <source>
        <dbReference type="Proteomes" id="UP000287166"/>
    </source>
</evidence>
<evidence type="ECO:0000256" key="2">
    <source>
        <dbReference type="ARBA" id="ARBA00022801"/>
    </source>
</evidence>
<dbReference type="STRING" id="139825.A0A401GSE2"/>
<dbReference type="Pfam" id="PF00561">
    <property type="entry name" value="Abhydrolase_1"/>
    <property type="match status" value="1"/>
</dbReference>
<dbReference type="PANTHER" id="PTHR43194">
    <property type="entry name" value="HYDROLASE ALPHA/BETA FOLD FAMILY"/>
    <property type="match status" value="1"/>
</dbReference>
<accession>A0A401GSE2</accession>
<dbReference type="GO" id="GO:0004177">
    <property type="term" value="F:aminopeptidase activity"/>
    <property type="evidence" value="ECO:0007669"/>
    <property type="project" value="UniProtKB-KW"/>
</dbReference>
<comment type="caution">
    <text evidence="4">The sequence shown here is derived from an EMBL/GenBank/DDBJ whole genome shotgun (WGS) entry which is preliminary data.</text>
</comment>
<feature type="domain" description="AB hydrolase-1" evidence="3">
    <location>
        <begin position="61"/>
        <end position="315"/>
    </location>
</feature>
<dbReference type="SUPFAM" id="SSF53474">
    <property type="entry name" value="alpha/beta-Hydrolases"/>
    <property type="match status" value="1"/>
</dbReference>
<gene>
    <name evidence="4" type="ORF">SCP_0702990</name>
</gene>
<evidence type="ECO:0000313" key="4">
    <source>
        <dbReference type="EMBL" id="GBE85113.1"/>
    </source>
</evidence>
<reference evidence="4 5" key="1">
    <citation type="journal article" date="2018" name="Sci. Rep.">
        <title>Genome sequence of the cauliflower mushroom Sparassis crispa (Hanabiratake) and its association with beneficial usage.</title>
        <authorList>
            <person name="Kiyama R."/>
            <person name="Furutani Y."/>
            <person name="Kawaguchi K."/>
            <person name="Nakanishi T."/>
        </authorList>
    </citation>
    <scope>NUCLEOTIDE SEQUENCE [LARGE SCALE GENOMIC DNA]</scope>
</reference>
<dbReference type="InterPro" id="IPR029058">
    <property type="entry name" value="AB_hydrolase_fold"/>
</dbReference>
<dbReference type="PIRSF" id="PIRSF005539">
    <property type="entry name" value="Pept_S33_TRI_F1"/>
    <property type="match status" value="1"/>
</dbReference>
<proteinExistence type="inferred from homology"/>
<organism evidence="4 5">
    <name type="scientific">Sparassis crispa</name>
    <dbReference type="NCBI Taxonomy" id="139825"/>
    <lineage>
        <taxon>Eukaryota</taxon>
        <taxon>Fungi</taxon>
        <taxon>Dikarya</taxon>
        <taxon>Basidiomycota</taxon>
        <taxon>Agaricomycotina</taxon>
        <taxon>Agaricomycetes</taxon>
        <taxon>Polyporales</taxon>
        <taxon>Sparassidaceae</taxon>
        <taxon>Sparassis</taxon>
    </lineage>
</organism>
<dbReference type="NCBIfam" id="TIGR01250">
    <property type="entry name" value="pro_imino_pep_2"/>
    <property type="match status" value="1"/>
</dbReference>
<dbReference type="InParanoid" id="A0A401GSE2"/>
<keyword evidence="2" id="KW-0378">Hydrolase</keyword>
<dbReference type="InterPro" id="IPR050228">
    <property type="entry name" value="Carboxylesterase_BioH"/>
</dbReference>
<dbReference type="InterPro" id="IPR005945">
    <property type="entry name" value="Pro_imino_pep"/>
</dbReference>
<dbReference type="PANTHER" id="PTHR43194:SF2">
    <property type="entry name" value="PEROXISOMAL MEMBRANE PROTEIN LPX1"/>
    <property type="match status" value="1"/>
</dbReference>
<dbReference type="PRINTS" id="PR00793">
    <property type="entry name" value="PROAMNOPTASE"/>
</dbReference>
<name>A0A401GSE2_9APHY</name>
<keyword evidence="4" id="KW-0645">Protease</keyword>